<dbReference type="AlphaFoldDB" id="A0A0F9DDM3"/>
<organism evidence="1">
    <name type="scientific">marine sediment metagenome</name>
    <dbReference type="NCBI Taxonomy" id="412755"/>
    <lineage>
        <taxon>unclassified sequences</taxon>
        <taxon>metagenomes</taxon>
        <taxon>ecological metagenomes</taxon>
    </lineage>
</organism>
<sequence length="68" mass="7840">MNRKSEVAEMMKECRRRGCRVLLSKRGHYRIYPPDKTAAPITAASSPSDWRSIRKLRADLRRAGVEIP</sequence>
<name>A0A0F9DDM3_9ZZZZ</name>
<proteinExistence type="predicted"/>
<reference evidence="1" key="1">
    <citation type="journal article" date="2015" name="Nature">
        <title>Complex archaea that bridge the gap between prokaryotes and eukaryotes.</title>
        <authorList>
            <person name="Spang A."/>
            <person name="Saw J.H."/>
            <person name="Jorgensen S.L."/>
            <person name="Zaremba-Niedzwiedzka K."/>
            <person name="Martijn J."/>
            <person name="Lind A.E."/>
            <person name="van Eijk R."/>
            <person name="Schleper C."/>
            <person name="Guy L."/>
            <person name="Ettema T.J."/>
        </authorList>
    </citation>
    <scope>NUCLEOTIDE SEQUENCE</scope>
</reference>
<dbReference type="EMBL" id="LAZR01032127">
    <property type="protein sequence ID" value="KKL51786.1"/>
    <property type="molecule type" value="Genomic_DNA"/>
</dbReference>
<evidence type="ECO:0000313" key="1">
    <source>
        <dbReference type="EMBL" id="KKL51786.1"/>
    </source>
</evidence>
<evidence type="ECO:0008006" key="2">
    <source>
        <dbReference type="Google" id="ProtNLM"/>
    </source>
</evidence>
<gene>
    <name evidence="1" type="ORF">LCGC14_2292010</name>
</gene>
<accession>A0A0F9DDM3</accession>
<protein>
    <recommendedName>
        <fullName evidence="2">HicA protein</fullName>
    </recommendedName>
</protein>
<comment type="caution">
    <text evidence="1">The sequence shown here is derived from an EMBL/GenBank/DDBJ whole genome shotgun (WGS) entry which is preliminary data.</text>
</comment>